<evidence type="ECO:0000313" key="2">
    <source>
        <dbReference type="Proteomes" id="UP001497535"/>
    </source>
</evidence>
<protein>
    <submittedName>
        <fullName evidence="1">Uncharacterized protein</fullName>
    </submittedName>
</protein>
<organism evidence="1 2">
    <name type="scientific">Meloidogyne enterolobii</name>
    <name type="common">Root-knot nematode worm</name>
    <name type="synonym">Meloidogyne mayaguensis</name>
    <dbReference type="NCBI Taxonomy" id="390850"/>
    <lineage>
        <taxon>Eukaryota</taxon>
        <taxon>Metazoa</taxon>
        <taxon>Ecdysozoa</taxon>
        <taxon>Nematoda</taxon>
        <taxon>Chromadorea</taxon>
        <taxon>Rhabditida</taxon>
        <taxon>Tylenchina</taxon>
        <taxon>Tylenchomorpha</taxon>
        <taxon>Tylenchoidea</taxon>
        <taxon>Meloidogynidae</taxon>
        <taxon>Meloidogyninae</taxon>
        <taxon>Meloidogyne</taxon>
    </lineage>
</organism>
<comment type="caution">
    <text evidence="1">The sequence shown here is derived from an EMBL/GenBank/DDBJ whole genome shotgun (WGS) entry which is preliminary data.</text>
</comment>
<sequence length="82" mass="9435">MLIHFSWAEVISVIVSDTCPNSNSRDVMRERMFARWREMLPICSGRLNSFLLFKISVASSARSRNALRKGADIFRVFEPAEL</sequence>
<reference evidence="1" key="1">
    <citation type="submission" date="2023-11" db="EMBL/GenBank/DDBJ databases">
        <authorList>
            <person name="Poullet M."/>
        </authorList>
    </citation>
    <scope>NUCLEOTIDE SEQUENCE</scope>
    <source>
        <strain evidence="1">E1834</strain>
    </source>
</reference>
<proteinExistence type="predicted"/>
<dbReference type="Proteomes" id="UP001497535">
    <property type="component" value="Unassembled WGS sequence"/>
</dbReference>
<keyword evidence="2" id="KW-1185">Reference proteome</keyword>
<gene>
    <name evidence="1" type="ORF">MENTE1834_LOCUS15963</name>
</gene>
<dbReference type="EMBL" id="CAVMJV010000017">
    <property type="protein sequence ID" value="CAK5060379.1"/>
    <property type="molecule type" value="Genomic_DNA"/>
</dbReference>
<evidence type="ECO:0000313" key="1">
    <source>
        <dbReference type="EMBL" id="CAK5060379.1"/>
    </source>
</evidence>
<accession>A0ACB0YSE1</accession>
<name>A0ACB0YSE1_MELEN</name>